<evidence type="ECO:0000313" key="3">
    <source>
        <dbReference type="Proteomes" id="UP001234989"/>
    </source>
</evidence>
<gene>
    <name evidence="2" type="ORF">MTR67_026075</name>
</gene>
<accession>A0AAF0R1M2</accession>
<feature type="region of interest" description="Disordered" evidence="1">
    <location>
        <begin position="1"/>
        <end position="20"/>
    </location>
</feature>
<evidence type="ECO:0000256" key="1">
    <source>
        <dbReference type="SAM" id="MobiDB-lite"/>
    </source>
</evidence>
<sequence>GQNIRIRLPGTTLRGPKGDPNLGQASCQGSLQIALGGNKGASRTCSPKEQKVCSRRGRVADSTVSKFNSKYLQGTALRRGLVLRR</sequence>
<dbReference type="EMBL" id="CP133617">
    <property type="protein sequence ID" value="WMV32690.1"/>
    <property type="molecule type" value="Genomic_DNA"/>
</dbReference>
<evidence type="ECO:0000313" key="2">
    <source>
        <dbReference type="EMBL" id="WMV32690.1"/>
    </source>
</evidence>
<dbReference type="AlphaFoldDB" id="A0AAF0R1M2"/>
<feature type="non-terminal residue" evidence="2">
    <location>
        <position position="1"/>
    </location>
</feature>
<organism evidence="2 3">
    <name type="scientific">Solanum verrucosum</name>
    <dbReference type="NCBI Taxonomy" id="315347"/>
    <lineage>
        <taxon>Eukaryota</taxon>
        <taxon>Viridiplantae</taxon>
        <taxon>Streptophyta</taxon>
        <taxon>Embryophyta</taxon>
        <taxon>Tracheophyta</taxon>
        <taxon>Spermatophyta</taxon>
        <taxon>Magnoliopsida</taxon>
        <taxon>eudicotyledons</taxon>
        <taxon>Gunneridae</taxon>
        <taxon>Pentapetalae</taxon>
        <taxon>asterids</taxon>
        <taxon>lamiids</taxon>
        <taxon>Solanales</taxon>
        <taxon>Solanaceae</taxon>
        <taxon>Solanoideae</taxon>
        <taxon>Solaneae</taxon>
        <taxon>Solanum</taxon>
    </lineage>
</organism>
<dbReference type="Proteomes" id="UP001234989">
    <property type="component" value="Chromosome 6"/>
</dbReference>
<keyword evidence="3" id="KW-1185">Reference proteome</keyword>
<reference evidence="2" key="1">
    <citation type="submission" date="2023-08" db="EMBL/GenBank/DDBJ databases">
        <title>A de novo genome assembly of Solanum verrucosum Schlechtendal, a Mexican diploid species geographically isolated from the other diploid A-genome species in potato relatives.</title>
        <authorList>
            <person name="Hosaka K."/>
        </authorList>
    </citation>
    <scope>NUCLEOTIDE SEQUENCE</scope>
    <source>
        <tissue evidence="2">Young leaves</tissue>
    </source>
</reference>
<protein>
    <submittedName>
        <fullName evidence="2">Uncharacterized protein</fullName>
    </submittedName>
</protein>
<name>A0AAF0R1M2_SOLVR</name>
<proteinExistence type="predicted"/>